<feature type="domain" description="Aminoglycoside phosphotransferase" evidence="1">
    <location>
        <begin position="63"/>
        <end position="244"/>
    </location>
</feature>
<evidence type="ECO:0000313" key="2">
    <source>
        <dbReference type="EMBL" id="KAK3903477.1"/>
    </source>
</evidence>
<dbReference type="Gene3D" id="3.30.200.150">
    <property type="match status" value="1"/>
</dbReference>
<dbReference type="InterPro" id="IPR051678">
    <property type="entry name" value="AGP_Transferase"/>
</dbReference>
<dbReference type="Proteomes" id="UP001303889">
    <property type="component" value="Unassembled WGS sequence"/>
</dbReference>
<dbReference type="GO" id="GO:0016301">
    <property type="term" value="F:kinase activity"/>
    <property type="evidence" value="ECO:0007669"/>
    <property type="project" value="UniProtKB-KW"/>
</dbReference>
<dbReference type="InterPro" id="IPR011009">
    <property type="entry name" value="Kinase-like_dom_sf"/>
</dbReference>
<dbReference type="Pfam" id="PF01636">
    <property type="entry name" value="APH"/>
    <property type="match status" value="1"/>
</dbReference>
<evidence type="ECO:0000313" key="3">
    <source>
        <dbReference type="Proteomes" id="UP001303889"/>
    </source>
</evidence>
<organism evidence="2 3">
    <name type="scientific">Staphylotrichum tortipilum</name>
    <dbReference type="NCBI Taxonomy" id="2831512"/>
    <lineage>
        <taxon>Eukaryota</taxon>
        <taxon>Fungi</taxon>
        <taxon>Dikarya</taxon>
        <taxon>Ascomycota</taxon>
        <taxon>Pezizomycotina</taxon>
        <taxon>Sordariomycetes</taxon>
        <taxon>Sordariomycetidae</taxon>
        <taxon>Sordariales</taxon>
        <taxon>Chaetomiaceae</taxon>
        <taxon>Staphylotrichum</taxon>
    </lineage>
</organism>
<dbReference type="InterPro" id="IPR002575">
    <property type="entry name" value="Aminoglycoside_PTrfase"/>
</dbReference>
<accession>A0AAN6MP25</accession>
<protein>
    <submittedName>
        <fullName evidence="2">Kinase-like domain-containing protein</fullName>
    </submittedName>
</protein>
<reference evidence="2" key="1">
    <citation type="journal article" date="2023" name="Mol. Phylogenet. Evol.">
        <title>Genome-scale phylogeny and comparative genomics of the fungal order Sordariales.</title>
        <authorList>
            <person name="Hensen N."/>
            <person name="Bonometti L."/>
            <person name="Westerberg I."/>
            <person name="Brannstrom I.O."/>
            <person name="Guillou S."/>
            <person name="Cros-Aarteil S."/>
            <person name="Calhoun S."/>
            <person name="Haridas S."/>
            <person name="Kuo A."/>
            <person name="Mondo S."/>
            <person name="Pangilinan J."/>
            <person name="Riley R."/>
            <person name="LaButti K."/>
            <person name="Andreopoulos B."/>
            <person name="Lipzen A."/>
            <person name="Chen C."/>
            <person name="Yan M."/>
            <person name="Daum C."/>
            <person name="Ng V."/>
            <person name="Clum A."/>
            <person name="Steindorff A."/>
            <person name="Ohm R.A."/>
            <person name="Martin F."/>
            <person name="Silar P."/>
            <person name="Natvig D.O."/>
            <person name="Lalanne C."/>
            <person name="Gautier V."/>
            <person name="Ament-Velasquez S.L."/>
            <person name="Kruys A."/>
            <person name="Hutchinson M.I."/>
            <person name="Powell A.J."/>
            <person name="Barry K."/>
            <person name="Miller A.N."/>
            <person name="Grigoriev I.V."/>
            <person name="Debuchy R."/>
            <person name="Gladieux P."/>
            <person name="Hiltunen Thoren M."/>
            <person name="Johannesson H."/>
        </authorList>
    </citation>
    <scope>NUCLEOTIDE SEQUENCE</scope>
    <source>
        <strain evidence="2">CBS 103.79</strain>
    </source>
</reference>
<gene>
    <name evidence="2" type="ORF">C8A05DRAFT_32785</name>
</gene>
<dbReference type="AlphaFoldDB" id="A0AAN6MP25"/>
<comment type="caution">
    <text evidence="2">The sequence shown here is derived from an EMBL/GenBank/DDBJ whole genome shotgun (WGS) entry which is preliminary data.</text>
</comment>
<keyword evidence="2" id="KW-0418">Kinase</keyword>
<evidence type="ECO:0000259" key="1">
    <source>
        <dbReference type="Pfam" id="PF01636"/>
    </source>
</evidence>
<dbReference type="SUPFAM" id="SSF56112">
    <property type="entry name" value="Protein kinase-like (PK-like)"/>
    <property type="match status" value="1"/>
</dbReference>
<reference evidence="2" key="2">
    <citation type="submission" date="2023-05" db="EMBL/GenBank/DDBJ databases">
        <authorList>
            <consortium name="Lawrence Berkeley National Laboratory"/>
            <person name="Steindorff A."/>
            <person name="Hensen N."/>
            <person name="Bonometti L."/>
            <person name="Westerberg I."/>
            <person name="Brannstrom I.O."/>
            <person name="Guillou S."/>
            <person name="Cros-Aarteil S."/>
            <person name="Calhoun S."/>
            <person name="Haridas S."/>
            <person name="Kuo A."/>
            <person name="Mondo S."/>
            <person name="Pangilinan J."/>
            <person name="Riley R."/>
            <person name="Labutti K."/>
            <person name="Andreopoulos B."/>
            <person name="Lipzen A."/>
            <person name="Chen C."/>
            <person name="Yanf M."/>
            <person name="Daum C."/>
            <person name="Ng V."/>
            <person name="Clum A."/>
            <person name="Ohm R."/>
            <person name="Martin F."/>
            <person name="Silar P."/>
            <person name="Natvig D."/>
            <person name="Lalanne C."/>
            <person name="Gautier V."/>
            <person name="Ament-Velasquez S.L."/>
            <person name="Kruys A."/>
            <person name="Hutchinson M.I."/>
            <person name="Powell A.J."/>
            <person name="Barry K."/>
            <person name="Miller A.N."/>
            <person name="Grigoriev I.V."/>
            <person name="Debuchy R."/>
            <person name="Gladieux P."/>
            <person name="Thoren M.H."/>
            <person name="Johannesson H."/>
        </authorList>
    </citation>
    <scope>NUCLEOTIDE SEQUENCE</scope>
    <source>
        <strain evidence="2">CBS 103.79</strain>
    </source>
</reference>
<dbReference type="EMBL" id="MU855446">
    <property type="protein sequence ID" value="KAK3903477.1"/>
    <property type="molecule type" value="Genomic_DNA"/>
</dbReference>
<dbReference type="PANTHER" id="PTHR21310:SF58">
    <property type="entry name" value="AMINOGLYCOSIDE PHOSPHOTRANSFERASE DOMAIN-CONTAINING PROTEIN"/>
    <property type="match status" value="1"/>
</dbReference>
<keyword evidence="2" id="KW-0808">Transferase</keyword>
<keyword evidence="3" id="KW-1185">Reference proteome</keyword>
<name>A0AAN6MP25_9PEZI</name>
<proteinExistence type="predicted"/>
<dbReference type="Gene3D" id="3.90.1200.10">
    <property type="match status" value="1"/>
</dbReference>
<dbReference type="PANTHER" id="PTHR21310">
    <property type="entry name" value="AMINOGLYCOSIDE PHOSPHOTRANSFERASE-RELATED-RELATED"/>
    <property type="match status" value="1"/>
</dbReference>
<dbReference type="CDD" id="cd05120">
    <property type="entry name" value="APH_ChoK_like"/>
    <property type="match status" value="1"/>
</dbReference>
<sequence length="283" mass="31599">MSSPEIPDDNEMYAALNTLDSMGYVDAVQGKEIYNLFGGRVVEHTTSKGDVLAIKIGTTKDRSEGDMMHYAATHGVKAPRVHGVYDIITSRRLARAMVSERVPGVPLADVWKQMSAADQCAIKDQLRIQLARMRACTEPFIGRVGGQKTRNIYDGLGDSYCGPFADENAFDDWCLARLPGGPLARAKWRWLLRAERKKRAASFVLTHGDLTPRNIIVQGNVVTGIVDWERSGFFPEYAEYTFAMMLCHSHEEWWIPVLKELLPSCSKERLEFTGLVGEGATNL</sequence>